<dbReference type="EnsemblMetazoa" id="GPPI024157-RA">
    <property type="protein sequence ID" value="GPPI024157-PA"/>
    <property type="gene ID" value="GPPI024157"/>
</dbReference>
<keyword evidence="2" id="KW-1185">Reference proteome</keyword>
<proteinExistence type="predicted"/>
<dbReference type="Proteomes" id="UP000092460">
    <property type="component" value="Unassembled WGS sequence"/>
</dbReference>
<evidence type="ECO:0000313" key="2">
    <source>
        <dbReference type="Proteomes" id="UP000092460"/>
    </source>
</evidence>
<dbReference type="VEuPathDB" id="VectorBase:GPPI024157"/>
<protein>
    <submittedName>
        <fullName evidence="1">Uncharacterized protein</fullName>
    </submittedName>
</protein>
<reference evidence="1" key="2">
    <citation type="submission" date="2020-05" db="UniProtKB">
        <authorList>
            <consortium name="EnsemblMetazoa"/>
        </authorList>
    </citation>
    <scope>IDENTIFICATION</scope>
    <source>
        <strain evidence="1">IAEA</strain>
    </source>
</reference>
<name>A0A1B0BAQ9_9MUSC</name>
<dbReference type="EMBL" id="JXJN01011127">
    <property type="status" value="NOT_ANNOTATED_CDS"/>
    <property type="molecule type" value="Genomic_DNA"/>
</dbReference>
<evidence type="ECO:0000313" key="1">
    <source>
        <dbReference type="EnsemblMetazoa" id="GPPI024157-PA"/>
    </source>
</evidence>
<accession>A0A1B0BAQ9</accession>
<organism evidence="1 2">
    <name type="scientific">Glossina palpalis gambiensis</name>
    <dbReference type="NCBI Taxonomy" id="67801"/>
    <lineage>
        <taxon>Eukaryota</taxon>
        <taxon>Metazoa</taxon>
        <taxon>Ecdysozoa</taxon>
        <taxon>Arthropoda</taxon>
        <taxon>Hexapoda</taxon>
        <taxon>Insecta</taxon>
        <taxon>Pterygota</taxon>
        <taxon>Neoptera</taxon>
        <taxon>Endopterygota</taxon>
        <taxon>Diptera</taxon>
        <taxon>Brachycera</taxon>
        <taxon>Muscomorpha</taxon>
        <taxon>Hippoboscoidea</taxon>
        <taxon>Glossinidae</taxon>
        <taxon>Glossina</taxon>
    </lineage>
</organism>
<dbReference type="AlphaFoldDB" id="A0A1B0BAQ9"/>
<reference evidence="2" key="1">
    <citation type="submission" date="2015-01" db="EMBL/GenBank/DDBJ databases">
        <authorList>
            <person name="Aksoy S."/>
            <person name="Warren W."/>
            <person name="Wilson R.K."/>
        </authorList>
    </citation>
    <scope>NUCLEOTIDE SEQUENCE [LARGE SCALE GENOMIC DNA]</scope>
    <source>
        <strain evidence="2">IAEA</strain>
    </source>
</reference>
<sequence>SGGFSRNVNLFSKFIKCLPRRFPKLKYVVNPPTMQKIAFGTTLPRLVLPRSGPCLSSFMRAHQGDDPLSPGPAAYMVKTTYKDCPSLLGFSAFAGTRLLPQRINKYRHGFLDEVPKPFKKAPKPFNVGAKRMHYSTFLTPPPSAYACDKPTLKLKISSAFGSEHKYIPHVEIKCFPHNIVVCAECRQTPIGDYWHNANDNQDICRTCMTAKRTIFHSCQIDNTKRRSLRRKLEEYRYRRYCSFFHEHNGTTAAEQIMPTKTLIYKINLENYLSQYITKPKLKRALLKGDRRKHLTYVMWIVTRTVLWDWFEQNRLLYLNVPAFEKVNSTCNLNSLKAYGCAAMTKQLDDFSIYQYPVHKHNYRFDFISLIESAWVDVGRLL</sequence>